<gene>
    <name evidence="11" type="ORF">FPZ42_15565</name>
</gene>
<dbReference type="InterPro" id="IPR036852">
    <property type="entry name" value="Peptidase_S8/S53_dom_sf"/>
</dbReference>
<dbReference type="InterPro" id="IPR008979">
    <property type="entry name" value="Galactose-bd-like_sf"/>
</dbReference>
<feature type="chain" id="PRO_5021856368" evidence="7">
    <location>
        <begin position="21"/>
        <end position="1254"/>
    </location>
</feature>
<dbReference type="Pfam" id="PF00082">
    <property type="entry name" value="Peptidase_S8"/>
    <property type="match status" value="1"/>
</dbReference>
<keyword evidence="12" id="KW-1185">Reference proteome</keyword>
<dbReference type="EMBL" id="VOEI01000006">
    <property type="protein sequence ID" value="TWR24517.1"/>
    <property type="molecule type" value="Genomic_DNA"/>
</dbReference>
<dbReference type="InterPro" id="IPR051048">
    <property type="entry name" value="Peptidase_S8/S53_subtilisin"/>
</dbReference>
<dbReference type="PANTHER" id="PTHR43399:SF4">
    <property type="entry name" value="CELL WALL-ASSOCIATED PROTEASE"/>
    <property type="match status" value="1"/>
</dbReference>
<organism evidence="11 12">
    <name type="scientific">Mucilaginibacter achroorhodeus</name>
    <dbReference type="NCBI Taxonomy" id="2599294"/>
    <lineage>
        <taxon>Bacteria</taxon>
        <taxon>Pseudomonadati</taxon>
        <taxon>Bacteroidota</taxon>
        <taxon>Sphingobacteriia</taxon>
        <taxon>Sphingobacteriales</taxon>
        <taxon>Sphingobacteriaceae</taxon>
        <taxon>Mucilaginibacter</taxon>
    </lineage>
</organism>
<dbReference type="RefSeq" id="WP_146272766.1">
    <property type="nucleotide sequence ID" value="NZ_VOEI01000006.1"/>
</dbReference>
<evidence type="ECO:0000256" key="3">
    <source>
        <dbReference type="ARBA" id="ARBA00022801"/>
    </source>
</evidence>
<feature type="signal peptide" evidence="7">
    <location>
        <begin position="1"/>
        <end position="20"/>
    </location>
</feature>
<evidence type="ECO:0000256" key="2">
    <source>
        <dbReference type="ARBA" id="ARBA00022670"/>
    </source>
</evidence>
<feature type="active site" description="Charge relay system" evidence="5">
    <location>
        <position position="158"/>
    </location>
</feature>
<dbReference type="Gene3D" id="3.40.50.200">
    <property type="entry name" value="Peptidase S8/S53 domain"/>
    <property type="match status" value="1"/>
</dbReference>
<dbReference type="PROSITE" id="PS00138">
    <property type="entry name" value="SUBTILASE_SER"/>
    <property type="match status" value="1"/>
</dbReference>
<dbReference type="Gene3D" id="2.60.120.380">
    <property type="match status" value="1"/>
</dbReference>
<evidence type="ECO:0000259" key="8">
    <source>
        <dbReference type="Pfam" id="PF00082"/>
    </source>
</evidence>
<evidence type="ECO:0000256" key="6">
    <source>
        <dbReference type="SAM" id="MobiDB-lite"/>
    </source>
</evidence>
<dbReference type="SUPFAM" id="SSF49785">
    <property type="entry name" value="Galactose-binding domain-like"/>
    <property type="match status" value="1"/>
</dbReference>
<evidence type="ECO:0000256" key="7">
    <source>
        <dbReference type="SAM" id="SignalP"/>
    </source>
</evidence>
<dbReference type="NCBIfam" id="TIGR04183">
    <property type="entry name" value="Por_Secre_tail"/>
    <property type="match status" value="1"/>
</dbReference>
<dbReference type="CDD" id="cd04842">
    <property type="entry name" value="Peptidases_S8_Kp43_protease"/>
    <property type="match status" value="1"/>
</dbReference>
<proteinExistence type="inferred from homology"/>
<dbReference type="GO" id="GO:0006508">
    <property type="term" value="P:proteolysis"/>
    <property type="evidence" value="ECO:0007669"/>
    <property type="project" value="UniProtKB-KW"/>
</dbReference>
<dbReference type="PANTHER" id="PTHR43399">
    <property type="entry name" value="SUBTILISIN-RELATED"/>
    <property type="match status" value="1"/>
</dbReference>
<feature type="domain" description="Secretion system C-terminal sorting" evidence="9">
    <location>
        <begin position="1176"/>
        <end position="1252"/>
    </location>
</feature>
<feature type="active site" description="Charge relay system" evidence="5">
    <location>
        <position position="130"/>
    </location>
</feature>
<dbReference type="InterPro" id="IPR023828">
    <property type="entry name" value="Peptidase_S8_Ser-AS"/>
</dbReference>
<dbReference type="InterPro" id="IPR000209">
    <property type="entry name" value="Peptidase_S8/S53_dom"/>
</dbReference>
<dbReference type="OrthoDB" id="9792152at2"/>
<feature type="region of interest" description="Disordered" evidence="6">
    <location>
        <begin position="288"/>
        <end position="307"/>
    </location>
</feature>
<evidence type="ECO:0000256" key="4">
    <source>
        <dbReference type="ARBA" id="ARBA00022825"/>
    </source>
</evidence>
<feature type="domain" description="Peptidase S8/S53" evidence="8">
    <location>
        <begin position="147"/>
        <end position="438"/>
    </location>
</feature>
<feature type="domain" description="GEVED" evidence="10">
    <location>
        <begin position="655"/>
        <end position="732"/>
    </location>
</feature>
<dbReference type="InterPro" id="IPR034058">
    <property type="entry name" value="TagA/B/C/D_pept_dom"/>
</dbReference>
<keyword evidence="2 5" id="KW-0645">Protease</keyword>
<evidence type="ECO:0000313" key="12">
    <source>
        <dbReference type="Proteomes" id="UP000318010"/>
    </source>
</evidence>
<dbReference type="Proteomes" id="UP000318010">
    <property type="component" value="Unassembled WGS sequence"/>
</dbReference>
<evidence type="ECO:0000259" key="10">
    <source>
        <dbReference type="Pfam" id="PF20009"/>
    </source>
</evidence>
<evidence type="ECO:0000256" key="1">
    <source>
        <dbReference type="ARBA" id="ARBA00011073"/>
    </source>
</evidence>
<sequence length="1254" mass="132413">MKKYLALIAIIVLTACTANVMGQKLPLPITNTQKLNAISVQAKQNFTASYAKAVSLAKRNGWPVKRINKAGNLVILQGLDGRGFPIFLSTHNNTIAAATTGTNTVQPGGSLNLNLSGSGSFLNGKLGIWDGGSVYAGHREFAGKTITLNNSSAGVADHSTHVAGTMLAKGVYAPAKGMAFDASTLLSWDFDNDVSEMSGAAAGLLLSNHSYGDVGGWDYNSTDQRWEWYGLPGDNEDYLFGFYDSRTRDWDQIAYNAPYYLIVESAGNSRTSNGPAVGTNYYGYKSRTDPTFENKGPRPSTISSNDGYDIITTTGTAKNILTVGSVGQLPNGPGSRQDISISAFSSWGPTDDGRVKPDIVGCGEQILSTGTSNPSFYYYSSGTSMAAPNVTGSLYLLQEYYAQKNGGAFMRAATLKGLACHTAFDAGNVGPDYVYGWGLLDMKAAAQAITDSKFKSLINEEVLAQGQTRTLEVTASGVGPLEVSISWTDPEGTPTADGVINNRTPKLVNDLDIRVSDGQTTYSPWVLTPDNPSAAATTGDNIRDNIEQVNIADAIPGKKYTITITHKGTLKSGSQAYALIATGIGGSPYCASAPLSSADSKINNFTLANINKTATAGCTSYTDNTNLTAQLEVGKTYPFSITLGTCGGNFNKIAKIFIDWNGNGVFDTNETVATSTVINGTASFSGNIAVPISALIGNTTLLRIVLSETNDASTITPCGNYAKGETQDYLVQILKPSVDAGATAIVNSLEGVTCASSVAVKVRLKNFGSTTITNIPVTARVTAPNGAVTNFSETYTGTLDPDEEEDFTFSGKFNTRPGSDYTVTATTNVPGDPLSSNNSVTGTIEVGTPPSVDGSNLQAYYCINTKSYELSGGGDGQIFWYAAATSTLPLGTGSPATITTAPLNNTFYAGLNDFSAKIGLITKSAGPAGGYNQFSPGVRFTTQAPMVIESARLYIGTSGKITFTATNDNGEVVSTTTINVAKTRTTTIAPNLPAVELADDPLDQGRVYTLNLVLPAAGNYTITPSYLNGASLYRNKGTGISYPFTAGNIVKLTGNNATSSAPETDTAYYKGMYYYFYDIQLRSPGCASTQRSPVTVAKPVITQNGDDLQVNLTGELQWFLNGETIAGATNQKYTPLKGGIYTVQLTLGTGCVAQSDGFDFRLVAKNPDKSEIGLTVFPVPADDYVNVVFNTTQGGDLRLSLINSAGQTVYQSNRKITTGNFNADINTSALVPGTYVVNIKLGDKQYSRKIVVLH</sequence>
<protein>
    <submittedName>
        <fullName evidence="11">S8 family serine peptidase</fullName>
    </submittedName>
</protein>
<evidence type="ECO:0000259" key="9">
    <source>
        <dbReference type="Pfam" id="PF18962"/>
    </source>
</evidence>
<keyword evidence="7" id="KW-0732">Signal</keyword>
<accession>A0A563TYS2</accession>
<evidence type="ECO:0000256" key="5">
    <source>
        <dbReference type="PROSITE-ProRule" id="PRU01240"/>
    </source>
</evidence>
<comment type="caution">
    <text evidence="11">The sequence shown here is derived from an EMBL/GenBank/DDBJ whole genome shotgun (WGS) entry which is preliminary data.</text>
</comment>
<name>A0A563TYS2_9SPHI</name>
<keyword evidence="3 5" id="KW-0378">Hydrolase</keyword>
<reference evidence="11 12" key="1">
    <citation type="submission" date="2019-07" db="EMBL/GenBank/DDBJ databases">
        <authorList>
            <person name="Kim J."/>
        </authorList>
    </citation>
    <scope>NUCLEOTIDE SEQUENCE [LARGE SCALE GENOMIC DNA]</scope>
    <source>
        <strain evidence="11 12">MJ1a</strain>
    </source>
</reference>
<evidence type="ECO:0000313" key="11">
    <source>
        <dbReference type="EMBL" id="TWR24517.1"/>
    </source>
</evidence>
<dbReference type="GO" id="GO:0004252">
    <property type="term" value="F:serine-type endopeptidase activity"/>
    <property type="evidence" value="ECO:0007669"/>
    <property type="project" value="UniProtKB-UniRule"/>
</dbReference>
<dbReference type="PROSITE" id="PS51892">
    <property type="entry name" value="SUBTILASE"/>
    <property type="match status" value="1"/>
</dbReference>
<dbReference type="Pfam" id="PF18962">
    <property type="entry name" value="Por_Secre_tail"/>
    <property type="match status" value="1"/>
</dbReference>
<dbReference type="InterPro" id="IPR026444">
    <property type="entry name" value="Secre_tail"/>
</dbReference>
<dbReference type="InterPro" id="IPR045474">
    <property type="entry name" value="GEVED"/>
</dbReference>
<feature type="active site" description="Charge relay system" evidence="5">
    <location>
        <position position="384"/>
    </location>
</feature>
<comment type="similarity">
    <text evidence="1 5">Belongs to the peptidase S8 family.</text>
</comment>
<dbReference type="AlphaFoldDB" id="A0A563TYS2"/>
<dbReference type="Pfam" id="PF20009">
    <property type="entry name" value="GEVED"/>
    <property type="match status" value="1"/>
</dbReference>
<dbReference type="PROSITE" id="PS51257">
    <property type="entry name" value="PROKAR_LIPOPROTEIN"/>
    <property type="match status" value="1"/>
</dbReference>
<keyword evidence="4 5" id="KW-0720">Serine protease</keyword>
<dbReference type="SUPFAM" id="SSF52743">
    <property type="entry name" value="Subtilisin-like"/>
    <property type="match status" value="1"/>
</dbReference>